<dbReference type="AlphaFoldDB" id="A0A5B9Q984"/>
<dbReference type="Proteomes" id="UP000323917">
    <property type="component" value="Chromosome"/>
</dbReference>
<sequence>MENFDPAQGIVLHDSLQQLVNDVLVWVGFGTVVGLLAKGIMPGRDPGGAVATILMGIGGTVMGCGICSYFNHGHRIIPISPLGMFVGILGTLVILFFYKMLGGYYFVEGEYVTQSHRRRRRGGSRRRRYDTVAYED</sequence>
<comment type="subcellular location">
    <subcellularLocation>
        <location evidence="1">Cell membrane</location>
        <topology evidence="1">Multi-pass membrane protein</topology>
    </subcellularLocation>
</comment>
<dbReference type="InterPro" id="IPR007341">
    <property type="entry name" value="Transgly_assoc"/>
</dbReference>
<proteinExistence type="inferred from homology"/>
<evidence type="ECO:0000256" key="6">
    <source>
        <dbReference type="ARBA" id="ARBA00023136"/>
    </source>
</evidence>
<evidence type="ECO:0008006" key="11">
    <source>
        <dbReference type="Google" id="ProtNLM"/>
    </source>
</evidence>
<keyword evidence="4 8" id="KW-0812">Transmembrane</keyword>
<keyword evidence="3" id="KW-1003">Cell membrane</keyword>
<organism evidence="9 10">
    <name type="scientific">Bythopirellula goksoeyrii</name>
    <dbReference type="NCBI Taxonomy" id="1400387"/>
    <lineage>
        <taxon>Bacteria</taxon>
        <taxon>Pseudomonadati</taxon>
        <taxon>Planctomycetota</taxon>
        <taxon>Planctomycetia</taxon>
        <taxon>Pirellulales</taxon>
        <taxon>Lacipirellulaceae</taxon>
        <taxon>Bythopirellula</taxon>
    </lineage>
</organism>
<keyword evidence="5 8" id="KW-1133">Transmembrane helix</keyword>
<dbReference type="PANTHER" id="PTHR33884:SF3">
    <property type="entry name" value="UPF0410 PROTEIN YMGE"/>
    <property type="match status" value="1"/>
</dbReference>
<feature type="transmembrane region" description="Helical" evidence="8">
    <location>
        <begin position="77"/>
        <end position="98"/>
    </location>
</feature>
<dbReference type="OrthoDB" id="9811343at2"/>
<feature type="transmembrane region" description="Helical" evidence="8">
    <location>
        <begin position="23"/>
        <end position="41"/>
    </location>
</feature>
<gene>
    <name evidence="9" type="ORF">Pr1d_14080</name>
</gene>
<dbReference type="RefSeq" id="WP_148072822.1">
    <property type="nucleotide sequence ID" value="NZ_CP042913.1"/>
</dbReference>
<accession>A0A5B9Q984</accession>
<name>A0A5B9Q984_9BACT</name>
<evidence type="ECO:0000256" key="3">
    <source>
        <dbReference type="ARBA" id="ARBA00022475"/>
    </source>
</evidence>
<protein>
    <recommendedName>
        <fullName evidence="11">Transglycosylase associated protein</fullName>
    </recommendedName>
</protein>
<dbReference type="GO" id="GO:0005886">
    <property type="term" value="C:plasma membrane"/>
    <property type="evidence" value="ECO:0007669"/>
    <property type="project" value="UniProtKB-SubCell"/>
</dbReference>
<keyword evidence="10" id="KW-1185">Reference proteome</keyword>
<evidence type="ECO:0000256" key="8">
    <source>
        <dbReference type="SAM" id="Phobius"/>
    </source>
</evidence>
<evidence type="ECO:0000256" key="7">
    <source>
        <dbReference type="SAM" id="MobiDB-lite"/>
    </source>
</evidence>
<evidence type="ECO:0000256" key="1">
    <source>
        <dbReference type="ARBA" id="ARBA00004651"/>
    </source>
</evidence>
<reference evidence="9 10" key="1">
    <citation type="submission" date="2019-08" db="EMBL/GenBank/DDBJ databases">
        <title>Deep-cultivation of Planctomycetes and their phenomic and genomic characterization uncovers novel biology.</title>
        <authorList>
            <person name="Wiegand S."/>
            <person name="Jogler M."/>
            <person name="Boedeker C."/>
            <person name="Pinto D."/>
            <person name="Vollmers J."/>
            <person name="Rivas-Marin E."/>
            <person name="Kohn T."/>
            <person name="Peeters S.H."/>
            <person name="Heuer A."/>
            <person name="Rast P."/>
            <person name="Oberbeckmann S."/>
            <person name="Bunk B."/>
            <person name="Jeske O."/>
            <person name="Meyerdierks A."/>
            <person name="Storesund J.E."/>
            <person name="Kallscheuer N."/>
            <person name="Luecker S."/>
            <person name="Lage O.M."/>
            <person name="Pohl T."/>
            <person name="Merkel B.J."/>
            <person name="Hornburger P."/>
            <person name="Mueller R.-W."/>
            <person name="Bruemmer F."/>
            <person name="Labrenz M."/>
            <person name="Spormann A.M."/>
            <person name="Op den Camp H."/>
            <person name="Overmann J."/>
            <person name="Amann R."/>
            <person name="Jetten M.S.M."/>
            <person name="Mascher T."/>
            <person name="Medema M.H."/>
            <person name="Devos D.P."/>
            <person name="Kaster A.-K."/>
            <person name="Ovreas L."/>
            <person name="Rohde M."/>
            <person name="Galperin M.Y."/>
            <person name="Jogler C."/>
        </authorList>
    </citation>
    <scope>NUCLEOTIDE SEQUENCE [LARGE SCALE GENOMIC DNA]</scope>
    <source>
        <strain evidence="9 10">Pr1d</strain>
    </source>
</reference>
<comment type="similarity">
    <text evidence="2">Belongs to the UPF0410 family.</text>
</comment>
<dbReference type="PANTHER" id="PTHR33884">
    <property type="entry name" value="UPF0410 PROTEIN YMGE"/>
    <property type="match status" value="1"/>
</dbReference>
<evidence type="ECO:0000313" key="10">
    <source>
        <dbReference type="Proteomes" id="UP000323917"/>
    </source>
</evidence>
<dbReference type="KEGG" id="bgok:Pr1d_14080"/>
<feature type="compositionally biased region" description="Basic residues" evidence="7">
    <location>
        <begin position="117"/>
        <end position="128"/>
    </location>
</feature>
<evidence type="ECO:0000313" key="9">
    <source>
        <dbReference type="EMBL" id="QEG34135.1"/>
    </source>
</evidence>
<evidence type="ECO:0000256" key="2">
    <source>
        <dbReference type="ARBA" id="ARBA00011006"/>
    </source>
</evidence>
<feature type="transmembrane region" description="Helical" evidence="8">
    <location>
        <begin position="48"/>
        <end position="71"/>
    </location>
</feature>
<evidence type="ECO:0000256" key="5">
    <source>
        <dbReference type="ARBA" id="ARBA00022989"/>
    </source>
</evidence>
<feature type="region of interest" description="Disordered" evidence="7">
    <location>
        <begin position="117"/>
        <end position="136"/>
    </location>
</feature>
<keyword evidence="6 8" id="KW-0472">Membrane</keyword>
<evidence type="ECO:0000256" key="4">
    <source>
        <dbReference type="ARBA" id="ARBA00022692"/>
    </source>
</evidence>
<dbReference type="EMBL" id="CP042913">
    <property type="protein sequence ID" value="QEG34135.1"/>
    <property type="molecule type" value="Genomic_DNA"/>
</dbReference>